<dbReference type="AlphaFoldDB" id="A0A4S4NU99"/>
<organism evidence="3 4">
    <name type="scientific">Neolewinella litorea</name>
    <dbReference type="NCBI Taxonomy" id="2562452"/>
    <lineage>
        <taxon>Bacteria</taxon>
        <taxon>Pseudomonadati</taxon>
        <taxon>Bacteroidota</taxon>
        <taxon>Saprospiria</taxon>
        <taxon>Saprospirales</taxon>
        <taxon>Lewinellaceae</taxon>
        <taxon>Neolewinella</taxon>
    </lineage>
</organism>
<keyword evidence="4" id="KW-1185">Reference proteome</keyword>
<dbReference type="GO" id="GO:0006508">
    <property type="term" value="P:proteolysis"/>
    <property type="evidence" value="ECO:0007669"/>
    <property type="project" value="UniProtKB-KW"/>
</dbReference>
<comment type="caution">
    <text evidence="3">The sequence shown here is derived from an EMBL/GenBank/DDBJ whole genome shotgun (WGS) entry which is preliminary data.</text>
</comment>
<dbReference type="GO" id="GO:0004175">
    <property type="term" value="F:endopeptidase activity"/>
    <property type="evidence" value="ECO:0007669"/>
    <property type="project" value="UniProtKB-ARBA"/>
</dbReference>
<keyword evidence="1" id="KW-1133">Transmembrane helix</keyword>
<reference evidence="3 4" key="1">
    <citation type="submission" date="2019-04" db="EMBL/GenBank/DDBJ databases">
        <title>Lewinella litorea sp. nov., isolated from a marine sand.</title>
        <authorList>
            <person name="Yoon J.-H."/>
        </authorList>
    </citation>
    <scope>NUCLEOTIDE SEQUENCE [LARGE SCALE GENOMIC DNA]</scope>
    <source>
        <strain evidence="3 4">HSMS-39</strain>
    </source>
</reference>
<dbReference type="InterPro" id="IPR003675">
    <property type="entry name" value="Rce1/LyrA-like_dom"/>
</dbReference>
<dbReference type="RefSeq" id="WP_136457195.1">
    <property type="nucleotide sequence ID" value="NZ_SRSF01000001.1"/>
</dbReference>
<evidence type="ECO:0000259" key="2">
    <source>
        <dbReference type="Pfam" id="PF02517"/>
    </source>
</evidence>
<keyword evidence="1" id="KW-0472">Membrane</keyword>
<feature type="transmembrane region" description="Helical" evidence="1">
    <location>
        <begin position="12"/>
        <end position="33"/>
    </location>
</feature>
<protein>
    <submittedName>
        <fullName evidence="3">CPBP family intramembrane metalloprotease</fullName>
    </submittedName>
</protein>
<evidence type="ECO:0000256" key="1">
    <source>
        <dbReference type="SAM" id="Phobius"/>
    </source>
</evidence>
<gene>
    <name evidence="3" type="ORF">E4021_05730</name>
</gene>
<feature type="domain" description="CAAX prenyl protease 2/Lysostaphin resistance protein A-like" evidence="2">
    <location>
        <begin position="107"/>
        <end position="201"/>
    </location>
</feature>
<keyword evidence="3" id="KW-0378">Hydrolase</keyword>
<proteinExistence type="predicted"/>
<feature type="transmembrane region" description="Helical" evidence="1">
    <location>
        <begin position="45"/>
        <end position="64"/>
    </location>
</feature>
<keyword evidence="3" id="KW-0482">Metalloprotease</keyword>
<evidence type="ECO:0000313" key="3">
    <source>
        <dbReference type="EMBL" id="THH42081.1"/>
    </source>
</evidence>
<accession>A0A4S4NU99</accession>
<dbReference type="GO" id="GO:0008237">
    <property type="term" value="F:metallopeptidase activity"/>
    <property type="evidence" value="ECO:0007669"/>
    <property type="project" value="UniProtKB-KW"/>
</dbReference>
<sequence length="262" mass="29354">MTPVTVRQNGTILLTVGWVSYALIMGFLSNLLANGIEGKGTIIHFSFRVLALLPPVCYLVYRVSRRRWRPRQSMDFSLVFLFAVALFLFLAIPLFKLEFPFHPGCMVLATTGTLVLVTFEELVFRVLPFRRPVLGGLRRRQHTYALLFGLAHLGNLLYTGDLMLTLSQVCLAYGLGMILSAVYLRYGRVRHVVVFHFLVNITKEYDLLCSREAVPLVPLQDISWAVHELLPFSVLLGGLLAAASHAILPADTVTRLQRAPAT</sequence>
<keyword evidence="3" id="KW-0645">Protease</keyword>
<feature type="transmembrane region" description="Helical" evidence="1">
    <location>
        <begin position="76"/>
        <end position="95"/>
    </location>
</feature>
<dbReference type="Proteomes" id="UP000308528">
    <property type="component" value="Unassembled WGS sequence"/>
</dbReference>
<dbReference type="OrthoDB" id="324900at2"/>
<feature type="transmembrane region" description="Helical" evidence="1">
    <location>
        <begin position="166"/>
        <end position="186"/>
    </location>
</feature>
<evidence type="ECO:0000313" key="4">
    <source>
        <dbReference type="Proteomes" id="UP000308528"/>
    </source>
</evidence>
<dbReference type="GO" id="GO:0080120">
    <property type="term" value="P:CAAX-box protein maturation"/>
    <property type="evidence" value="ECO:0007669"/>
    <property type="project" value="UniProtKB-ARBA"/>
</dbReference>
<dbReference type="Pfam" id="PF02517">
    <property type="entry name" value="Rce1-like"/>
    <property type="match status" value="1"/>
</dbReference>
<keyword evidence="1" id="KW-0812">Transmembrane</keyword>
<name>A0A4S4NU99_9BACT</name>
<dbReference type="EMBL" id="SRSF01000001">
    <property type="protein sequence ID" value="THH42081.1"/>
    <property type="molecule type" value="Genomic_DNA"/>
</dbReference>